<gene>
    <name evidence="2" type="primary">LOC111443234</name>
</gene>
<dbReference type="GeneID" id="111443234"/>
<dbReference type="RefSeq" id="XP_022936739.1">
    <property type="nucleotide sequence ID" value="XM_023080971.1"/>
</dbReference>
<sequence>MGTLRIIPNPLSYSIHLQLTPSDLSINPLSHILRSILQMVCLIKGICHGKHYHAAHIAAVLSRAWIAGVERIVVSLRSHFDWGGEGNILYMCVEISSI</sequence>
<keyword evidence="1" id="KW-1185">Reference proteome</keyword>
<dbReference type="AlphaFoldDB" id="A0A6J1F950"/>
<protein>
    <submittedName>
        <fullName evidence="2">Uncharacterized protein LOC111443234 isoform X2</fullName>
    </submittedName>
</protein>
<accession>A0A6J1F950</accession>
<name>A0A6J1F950_CUCMO</name>
<reference evidence="2" key="1">
    <citation type="submission" date="2025-08" db="UniProtKB">
        <authorList>
            <consortium name="RefSeq"/>
        </authorList>
    </citation>
    <scope>IDENTIFICATION</scope>
    <source>
        <tissue evidence="2">Young leaves</tissue>
    </source>
</reference>
<organism evidence="1 2">
    <name type="scientific">Cucurbita moschata</name>
    <name type="common">Winter crookneck squash</name>
    <name type="synonym">Cucurbita pepo var. moschata</name>
    <dbReference type="NCBI Taxonomy" id="3662"/>
    <lineage>
        <taxon>Eukaryota</taxon>
        <taxon>Viridiplantae</taxon>
        <taxon>Streptophyta</taxon>
        <taxon>Embryophyta</taxon>
        <taxon>Tracheophyta</taxon>
        <taxon>Spermatophyta</taxon>
        <taxon>Magnoliopsida</taxon>
        <taxon>eudicotyledons</taxon>
        <taxon>Gunneridae</taxon>
        <taxon>Pentapetalae</taxon>
        <taxon>rosids</taxon>
        <taxon>fabids</taxon>
        <taxon>Cucurbitales</taxon>
        <taxon>Cucurbitaceae</taxon>
        <taxon>Cucurbiteae</taxon>
        <taxon>Cucurbita</taxon>
    </lineage>
</organism>
<dbReference type="Proteomes" id="UP000504609">
    <property type="component" value="Unplaced"/>
</dbReference>
<proteinExistence type="predicted"/>
<evidence type="ECO:0000313" key="1">
    <source>
        <dbReference type="Proteomes" id="UP000504609"/>
    </source>
</evidence>
<evidence type="ECO:0000313" key="2">
    <source>
        <dbReference type="RefSeq" id="XP_022936739.1"/>
    </source>
</evidence>